<name>A0ABQ7AI00_BRACR</name>
<reference evidence="2 3" key="1">
    <citation type="journal article" date="2020" name="BMC Genomics">
        <title>Intraspecific diversification of the crop wild relative Brassica cretica Lam. using demographic model selection.</title>
        <authorList>
            <person name="Kioukis A."/>
            <person name="Michalopoulou V.A."/>
            <person name="Briers L."/>
            <person name="Pirintsos S."/>
            <person name="Studholme D.J."/>
            <person name="Pavlidis P."/>
            <person name="Sarris P.F."/>
        </authorList>
    </citation>
    <scope>NUCLEOTIDE SEQUENCE [LARGE SCALE GENOMIC DNA]</scope>
    <source>
        <strain evidence="3">cv. PFS-1207/04</strain>
    </source>
</reference>
<gene>
    <name evidence="2" type="ORF">DY000_02053919</name>
</gene>
<dbReference type="EMBL" id="QGKV02002055">
    <property type="protein sequence ID" value="KAF3497359.1"/>
    <property type="molecule type" value="Genomic_DNA"/>
</dbReference>
<evidence type="ECO:0000313" key="3">
    <source>
        <dbReference type="Proteomes" id="UP000266723"/>
    </source>
</evidence>
<evidence type="ECO:0000313" key="2">
    <source>
        <dbReference type="EMBL" id="KAF3497359.1"/>
    </source>
</evidence>
<organism evidence="2 3">
    <name type="scientific">Brassica cretica</name>
    <name type="common">Mustard</name>
    <dbReference type="NCBI Taxonomy" id="69181"/>
    <lineage>
        <taxon>Eukaryota</taxon>
        <taxon>Viridiplantae</taxon>
        <taxon>Streptophyta</taxon>
        <taxon>Embryophyta</taxon>
        <taxon>Tracheophyta</taxon>
        <taxon>Spermatophyta</taxon>
        <taxon>Magnoliopsida</taxon>
        <taxon>eudicotyledons</taxon>
        <taxon>Gunneridae</taxon>
        <taxon>Pentapetalae</taxon>
        <taxon>rosids</taxon>
        <taxon>malvids</taxon>
        <taxon>Brassicales</taxon>
        <taxon>Brassicaceae</taxon>
        <taxon>Brassiceae</taxon>
        <taxon>Brassica</taxon>
    </lineage>
</organism>
<feature type="region of interest" description="Disordered" evidence="1">
    <location>
        <begin position="41"/>
        <end position="60"/>
    </location>
</feature>
<comment type="caution">
    <text evidence="2">The sequence shown here is derived from an EMBL/GenBank/DDBJ whole genome shotgun (WGS) entry which is preliminary data.</text>
</comment>
<sequence length="183" mass="20078">MSYAGASPWSLCGRVIQMESVVALNHLTDKKQRSTTKGLLAISKNSGGSNKAAAHEEEGNIPFPKRVEKLRKCGFGQVFVGRRVHPEREHSISPTTKEDTDLPETSRCKSPDVRGVACLAHNFTKKYIVLVSHQGMSTVLEISVVDGAAANRVMFSISVSRNKGCFQGGDVKLRRSPRWLTEP</sequence>
<feature type="region of interest" description="Disordered" evidence="1">
    <location>
        <begin position="86"/>
        <end position="107"/>
    </location>
</feature>
<accession>A0ABQ7AI00</accession>
<protein>
    <submittedName>
        <fullName evidence="2">Uncharacterized protein</fullName>
    </submittedName>
</protein>
<evidence type="ECO:0000256" key="1">
    <source>
        <dbReference type="SAM" id="MobiDB-lite"/>
    </source>
</evidence>
<dbReference type="Proteomes" id="UP000266723">
    <property type="component" value="Unassembled WGS sequence"/>
</dbReference>
<keyword evidence="3" id="KW-1185">Reference proteome</keyword>
<proteinExistence type="predicted"/>